<dbReference type="STRING" id="63057.A0A2P5D9A6"/>
<feature type="transmembrane region" description="Helical" evidence="1">
    <location>
        <begin position="49"/>
        <end position="66"/>
    </location>
</feature>
<keyword evidence="1" id="KW-1133">Transmembrane helix</keyword>
<feature type="transmembrane region" description="Helical" evidence="1">
    <location>
        <begin position="127"/>
        <end position="152"/>
    </location>
</feature>
<dbReference type="PANTHER" id="PTHR24177">
    <property type="entry name" value="CASKIN"/>
    <property type="match status" value="1"/>
</dbReference>
<feature type="transmembrane region" description="Helical" evidence="1">
    <location>
        <begin position="86"/>
        <end position="106"/>
    </location>
</feature>
<dbReference type="EMBL" id="JXTC01000286">
    <property type="protein sequence ID" value="PON69879.1"/>
    <property type="molecule type" value="Genomic_DNA"/>
</dbReference>
<sequence>MKEVETIFSLTAPDCWNKDYLQPYASCMRDHKELVTAGKEWMRDKSQSCIIVGVLITTIMFAAAFIVPAGGNNQDTSIPVLENRKLFKLCNALSLFSSTISMLMFIGIHTSRFARQDFLKSLPTKMIIGLSTLFFSIATMIIAFSATLSTMFLKDSRIGSPIVLLASIPITLSFMMMDFPLLVDIVMSTYGPSIFNRKVKPWL</sequence>
<accession>A0A2P5D9A6</accession>
<name>A0A2P5D9A6_TREOI</name>
<organism evidence="3 4">
    <name type="scientific">Trema orientale</name>
    <name type="common">Charcoal tree</name>
    <name type="synonym">Celtis orientalis</name>
    <dbReference type="NCBI Taxonomy" id="63057"/>
    <lineage>
        <taxon>Eukaryota</taxon>
        <taxon>Viridiplantae</taxon>
        <taxon>Streptophyta</taxon>
        <taxon>Embryophyta</taxon>
        <taxon>Tracheophyta</taxon>
        <taxon>Spermatophyta</taxon>
        <taxon>Magnoliopsida</taxon>
        <taxon>eudicotyledons</taxon>
        <taxon>Gunneridae</taxon>
        <taxon>Pentapetalae</taxon>
        <taxon>rosids</taxon>
        <taxon>fabids</taxon>
        <taxon>Rosales</taxon>
        <taxon>Cannabaceae</taxon>
        <taxon>Trema</taxon>
    </lineage>
</organism>
<dbReference type="InParanoid" id="A0A2P5D9A6"/>
<proteinExistence type="predicted"/>
<dbReference type="PANTHER" id="PTHR24177:SF329">
    <property type="entry name" value="ANKYRIN REPEAT PROTEIN"/>
    <property type="match status" value="1"/>
</dbReference>
<dbReference type="GO" id="GO:0016020">
    <property type="term" value="C:membrane"/>
    <property type="evidence" value="ECO:0007669"/>
    <property type="project" value="TreeGrafter"/>
</dbReference>
<dbReference type="OrthoDB" id="1718144at2759"/>
<feature type="transmembrane region" description="Helical" evidence="1">
    <location>
        <begin position="158"/>
        <end position="177"/>
    </location>
</feature>
<evidence type="ECO:0000256" key="1">
    <source>
        <dbReference type="SAM" id="Phobius"/>
    </source>
</evidence>
<evidence type="ECO:0000259" key="2">
    <source>
        <dbReference type="Pfam" id="PF13962"/>
    </source>
</evidence>
<dbReference type="Pfam" id="PF13962">
    <property type="entry name" value="PGG"/>
    <property type="match status" value="1"/>
</dbReference>
<keyword evidence="1" id="KW-0812">Transmembrane</keyword>
<keyword evidence="4" id="KW-1185">Reference proteome</keyword>
<comment type="caution">
    <text evidence="3">The sequence shown here is derived from an EMBL/GenBank/DDBJ whole genome shotgun (WGS) entry which is preliminary data.</text>
</comment>
<keyword evidence="1" id="KW-0472">Membrane</keyword>
<reference evidence="4" key="1">
    <citation type="submission" date="2016-06" db="EMBL/GenBank/DDBJ databases">
        <title>Parallel loss of symbiosis genes in relatives of nitrogen-fixing non-legume Parasponia.</title>
        <authorList>
            <person name="Van Velzen R."/>
            <person name="Holmer R."/>
            <person name="Bu F."/>
            <person name="Rutten L."/>
            <person name="Van Zeijl A."/>
            <person name="Liu W."/>
            <person name="Santuari L."/>
            <person name="Cao Q."/>
            <person name="Sharma T."/>
            <person name="Shen D."/>
            <person name="Roswanjaya Y."/>
            <person name="Wardhani T."/>
            <person name="Kalhor M.S."/>
            <person name="Jansen J."/>
            <person name="Van den Hoogen J."/>
            <person name="Gungor B."/>
            <person name="Hartog M."/>
            <person name="Hontelez J."/>
            <person name="Verver J."/>
            <person name="Yang W.-C."/>
            <person name="Schijlen E."/>
            <person name="Repin R."/>
            <person name="Schilthuizen M."/>
            <person name="Schranz E."/>
            <person name="Heidstra R."/>
            <person name="Miyata K."/>
            <person name="Fedorova E."/>
            <person name="Kohlen W."/>
            <person name="Bisseling T."/>
            <person name="Smit S."/>
            <person name="Geurts R."/>
        </authorList>
    </citation>
    <scope>NUCLEOTIDE SEQUENCE [LARGE SCALE GENOMIC DNA]</scope>
    <source>
        <strain evidence="4">cv. RG33-2</strain>
    </source>
</reference>
<protein>
    <submittedName>
        <fullName evidence="3">PGG domain containing protein</fullName>
    </submittedName>
</protein>
<dbReference type="InterPro" id="IPR026961">
    <property type="entry name" value="PGG_dom"/>
</dbReference>
<feature type="domain" description="PGG" evidence="2">
    <location>
        <begin position="39"/>
        <end position="149"/>
    </location>
</feature>
<evidence type="ECO:0000313" key="3">
    <source>
        <dbReference type="EMBL" id="PON69879.1"/>
    </source>
</evidence>
<dbReference type="Proteomes" id="UP000237000">
    <property type="component" value="Unassembled WGS sequence"/>
</dbReference>
<dbReference type="AlphaFoldDB" id="A0A2P5D9A6"/>
<gene>
    <name evidence="3" type="ORF">TorRG33x02_258360</name>
</gene>
<evidence type="ECO:0000313" key="4">
    <source>
        <dbReference type="Proteomes" id="UP000237000"/>
    </source>
</evidence>